<accession>A0A3G6J871</accession>
<evidence type="ECO:0000256" key="1">
    <source>
        <dbReference type="SAM" id="Phobius"/>
    </source>
</evidence>
<proteinExistence type="predicted"/>
<keyword evidence="1" id="KW-0812">Transmembrane</keyword>
<dbReference type="KEGG" id="cgk:CGERO_09685"/>
<keyword evidence="1" id="KW-1133">Transmembrane helix</keyword>
<keyword evidence="1" id="KW-0472">Membrane</keyword>
<organism evidence="2 3">
    <name type="scientific">Corynebacterium gerontici</name>
    <dbReference type="NCBI Taxonomy" id="2079234"/>
    <lineage>
        <taxon>Bacteria</taxon>
        <taxon>Bacillati</taxon>
        <taxon>Actinomycetota</taxon>
        <taxon>Actinomycetes</taxon>
        <taxon>Mycobacteriales</taxon>
        <taxon>Corynebacteriaceae</taxon>
        <taxon>Corynebacterium</taxon>
    </lineage>
</organism>
<dbReference type="OrthoDB" id="4427569at2"/>
<dbReference type="EMBL" id="CP033897">
    <property type="protein sequence ID" value="AZA12224.1"/>
    <property type="molecule type" value="Genomic_DNA"/>
</dbReference>
<gene>
    <name evidence="2" type="ORF">CGERO_09685</name>
</gene>
<keyword evidence="3" id="KW-1185">Reference proteome</keyword>
<feature type="transmembrane region" description="Helical" evidence="1">
    <location>
        <begin position="105"/>
        <end position="126"/>
    </location>
</feature>
<evidence type="ECO:0000313" key="2">
    <source>
        <dbReference type="EMBL" id="AZA12224.1"/>
    </source>
</evidence>
<sequence>MEKKPSLDASSKPESVLYATRCWWAVVCAELVHQLLNFVIGMQTRQDISAQIKASMSPNQQFSPELIDVAAVLALAGISAFSLLIVGCLAWFVRSFSQGSKRAELARKVLTYFGIYFVIRAVMLFFAQPVGAIPVQYYAVDGCIQMGVGVFACLGLIYASKKESAEHSQSTPSE</sequence>
<evidence type="ECO:0000313" key="3">
    <source>
        <dbReference type="Proteomes" id="UP000271587"/>
    </source>
</evidence>
<feature type="transmembrane region" description="Helical" evidence="1">
    <location>
        <begin position="69"/>
        <end position="93"/>
    </location>
</feature>
<dbReference type="Proteomes" id="UP000271587">
    <property type="component" value="Chromosome"/>
</dbReference>
<feature type="transmembrane region" description="Helical" evidence="1">
    <location>
        <begin position="138"/>
        <end position="159"/>
    </location>
</feature>
<reference evidence="2 3" key="1">
    <citation type="submission" date="2018-11" db="EMBL/GenBank/DDBJ databases">
        <authorList>
            <person name="Kleinhagauer T."/>
            <person name="Glaeser S.P."/>
            <person name="Spergser J."/>
            <person name="Ruckert C."/>
            <person name="Kaempfer P."/>
            <person name="Busse H.-J."/>
        </authorList>
    </citation>
    <scope>NUCLEOTIDE SEQUENCE [LARGE SCALE GENOMIC DNA]</scope>
    <source>
        <strain evidence="2 3">W8</strain>
    </source>
</reference>
<dbReference type="AlphaFoldDB" id="A0A3G6J871"/>
<name>A0A3G6J871_9CORY</name>
<dbReference type="RefSeq" id="WP_123935412.1">
    <property type="nucleotide sequence ID" value="NZ_CP033897.1"/>
</dbReference>
<protein>
    <submittedName>
        <fullName evidence="2">Uncharacterized protein</fullName>
    </submittedName>
</protein>